<sequence length="95" mass="10551">MYHASMKAKMTELEAEQSRLQSVLAESPEPPVLRLHPSLSTRYRELIEDLARSPNAPDVKREATEALRGLISEVRMVPEATAGNRRNLPTLSAAV</sequence>
<reference evidence="1 2" key="1">
    <citation type="submission" date="2023-10" db="EMBL/GenBank/DDBJ databases">
        <title>Eight complete genome sequences of bacteria isolated from laboratory stock of Giant Kelp gametophytes.</title>
        <authorList>
            <person name="Tolentino B."/>
            <person name="Nuzhdin S."/>
        </authorList>
    </citation>
    <scope>NUCLEOTIDE SEQUENCE [LARGE SCALE GENOMIC DNA]</scope>
    <source>
        <strain evidence="1 2">LC.270.F.C4</strain>
    </source>
</reference>
<dbReference type="Proteomes" id="UP001302666">
    <property type="component" value="Chromosome"/>
</dbReference>
<accession>A0ABZ0HFV6</accession>
<name>A0ABZ0HFV6_TRISK</name>
<gene>
    <name evidence="1" type="ORF">R1T40_00890</name>
</gene>
<dbReference type="EMBL" id="CP136704">
    <property type="protein sequence ID" value="WOI33357.1"/>
    <property type="molecule type" value="Genomic_DNA"/>
</dbReference>
<keyword evidence="2" id="KW-1185">Reference proteome</keyword>
<evidence type="ECO:0000313" key="1">
    <source>
        <dbReference type="EMBL" id="WOI33357.1"/>
    </source>
</evidence>
<organism evidence="1 2">
    <name type="scientific">Tritonibacter scottomollicae</name>
    <name type="common">Epibacterium scottomollicae</name>
    <dbReference type="NCBI Taxonomy" id="483013"/>
    <lineage>
        <taxon>Bacteria</taxon>
        <taxon>Pseudomonadati</taxon>
        <taxon>Pseudomonadota</taxon>
        <taxon>Alphaproteobacteria</taxon>
        <taxon>Rhodobacterales</taxon>
        <taxon>Paracoccaceae</taxon>
        <taxon>Tritonibacter</taxon>
    </lineage>
</organism>
<protein>
    <submittedName>
        <fullName evidence="1">Uncharacterized protein</fullName>
    </submittedName>
</protein>
<proteinExistence type="predicted"/>
<dbReference type="RefSeq" id="WP_317385535.1">
    <property type="nucleotide sequence ID" value="NZ_CP136704.1"/>
</dbReference>
<evidence type="ECO:0000313" key="2">
    <source>
        <dbReference type="Proteomes" id="UP001302666"/>
    </source>
</evidence>